<proteinExistence type="evidence at transcript level"/>
<protein>
    <submittedName>
        <fullName evidence="8">GCR130</fullName>
    </submittedName>
</protein>
<evidence type="ECO:0000256" key="1">
    <source>
        <dbReference type="ARBA" id="ARBA00004370"/>
    </source>
</evidence>
<feature type="compositionally biased region" description="Low complexity" evidence="5">
    <location>
        <begin position="332"/>
        <end position="342"/>
    </location>
</feature>
<evidence type="ECO:0000313" key="8">
    <source>
        <dbReference type="EMBL" id="ANO39088.1"/>
    </source>
</evidence>
<evidence type="ECO:0000256" key="3">
    <source>
        <dbReference type="ARBA" id="ARBA00022989"/>
    </source>
</evidence>
<dbReference type="GO" id="GO:0016020">
    <property type="term" value="C:membrane"/>
    <property type="evidence" value="ECO:0007669"/>
    <property type="project" value="UniProtKB-SubCell"/>
</dbReference>
<dbReference type="SUPFAM" id="SSF81321">
    <property type="entry name" value="Family A G protein-coupled receptor-like"/>
    <property type="match status" value="1"/>
</dbReference>
<organism evidence="8">
    <name type="scientific">Schmidtea mediterranea</name>
    <name type="common">Freshwater planarian flatworm</name>
    <dbReference type="NCBI Taxonomy" id="79327"/>
    <lineage>
        <taxon>Eukaryota</taxon>
        <taxon>Metazoa</taxon>
        <taxon>Spiralia</taxon>
        <taxon>Lophotrochozoa</taxon>
        <taxon>Platyhelminthes</taxon>
        <taxon>Rhabditophora</taxon>
        <taxon>Seriata</taxon>
        <taxon>Tricladida</taxon>
        <taxon>Continenticola</taxon>
        <taxon>Geoplanoidea</taxon>
        <taxon>Dugesiidae</taxon>
        <taxon>Schmidtea</taxon>
    </lineage>
</organism>
<dbReference type="EMBL" id="KX018927">
    <property type="protein sequence ID" value="ANO39088.1"/>
    <property type="molecule type" value="mRNA"/>
</dbReference>
<accession>A0A193KUD6</accession>
<feature type="transmembrane region" description="Helical" evidence="6">
    <location>
        <begin position="44"/>
        <end position="70"/>
    </location>
</feature>
<dbReference type="OrthoDB" id="6245830at2759"/>
<keyword evidence="4 6" id="KW-0472">Membrane</keyword>
<evidence type="ECO:0000256" key="4">
    <source>
        <dbReference type="ARBA" id="ARBA00023136"/>
    </source>
</evidence>
<feature type="domain" description="G-protein coupled receptors family 1 profile" evidence="7">
    <location>
        <begin position="23"/>
        <end position="283"/>
    </location>
</feature>
<feature type="region of interest" description="Disordered" evidence="5">
    <location>
        <begin position="332"/>
        <end position="361"/>
    </location>
</feature>
<gene>
    <name evidence="8" type="primary">gcr130</name>
</gene>
<dbReference type="AlphaFoldDB" id="A0A193KUD6"/>
<feature type="transmembrane region" description="Helical" evidence="6">
    <location>
        <begin position="264"/>
        <end position="282"/>
    </location>
</feature>
<feature type="compositionally biased region" description="Polar residues" evidence="5">
    <location>
        <begin position="343"/>
        <end position="355"/>
    </location>
</feature>
<evidence type="ECO:0000256" key="2">
    <source>
        <dbReference type="ARBA" id="ARBA00022692"/>
    </source>
</evidence>
<feature type="transmembrane region" description="Helical" evidence="6">
    <location>
        <begin position="182"/>
        <end position="203"/>
    </location>
</feature>
<keyword evidence="2 6" id="KW-0812">Transmembrane</keyword>
<evidence type="ECO:0000256" key="6">
    <source>
        <dbReference type="SAM" id="Phobius"/>
    </source>
</evidence>
<feature type="transmembrane region" description="Helical" evidence="6">
    <location>
        <begin position="229"/>
        <end position="252"/>
    </location>
</feature>
<evidence type="ECO:0000259" key="7">
    <source>
        <dbReference type="PROSITE" id="PS50262"/>
    </source>
</evidence>
<dbReference type="Gene3D" id="1.20.1070.10">
    <property type="entry name" value="Rhodopsin 7-helix transmembrane proteins"/>
    <property type="match status" value="1"/>
</dbReference>
<comment type="subcellular location">
    <subcellularLocation>
        <location evidence="1">Membrane</location>
    </subcellularLocation>
</comment>
<feature type="transmembrane region" description="Helical" evidence="6">
    <location>
        <begin position="90"/>
        <end position="112"/>
    </location>
</feature>
<evidence type="ECO:0000256" key="5">
    <source>
        <dbReference type="SAM" id="MobiDB-lite"/>
    </source>
</evidence>
<dbReference type="PANTHER" id="PTHR45698:SF1">
    <property type="entry name" value="TRACE AMINE-ASSOCIATED RECEPTOR 13C-LIKE"/>
    <property type="match status" value="1"/>
</dbReference>
<keyword evidence="3 6" id="KW-1133">Transmembrane helix</keyword>
<dbReference type="CDD" id="cd00637">
    <property type="entry name" value="7tm_classA_rhodopsin-like"/>
    <property type="match status" value="1"/>
</dbReference>
<feature type="transmembrane region" description="Helical" evidence="6">
    <location>
        <begin position="12"/>
        <end position="32"/>
    </location>
</feature>
<sequence length="361" mass="41017">MSDDVPPPLHPVEIALMAIGMVGNILCCMLMFRNRLMPDKNVNLNAVLNLLQSLLDFFSNLFYIISLISYPKIKSEALGAFVCRVIRSQALFWMISTLRAGVNVVIAILNFIKLLYPFLSTSGNLIGFIGIGLALLFVVSLIQVVPHVSTVSFSPNSTKHNCNFSAILNFQEVTGLVGMVRFFALFNFIYLYIFPLTATMFLYKQVFNCLKESDDEPRKIAYREIMKSFLMDTVLYLLCFSMHSILFFLYQFSSKIGYLVTSTLYRIGMLLVALYAVLYPYISMATRRAYRKPISDVMKIFGFKQYNTTIYKQSISKYGHSIDNSGSRFSKFFSSKQKNKPSGNTSKPTSSVNDWSDNDSF</sequence>
<dbReference type="PANTHER" id="PTHR45698">
    <property type="entry name" value="TRACE AMINE-ASSOCIATED RECEPTOR 19N-RELATED"/>
    <property type="match status" value="1"/>
</dbReference>
<name>A0A193KUD6_SCHMD</name>
<dbReference type="InterPro" id="IPR017452">
    <property type="entry name" value="GPCR_Rhodpsn_7TM"/>
</dbReference>
<reference evidence="8" key="1">
    <citation type="journal article" date="2016" name="PLoS Biol.">
        <title>GPCRs Direct Germline Development and Somatic Gonad Function in Planarians.</title>
        <authorList>
            <person name="Saberi A."/>
            <person name="Jamal A."/>
            <person name="Beets I."/>
            <person name="Schoofs L."/>
            <person name="Newmark P.A."/>
        </authorList>
    </citation>
    <scope>NUCLEOTIDE SEQUENCE</scope>
</reference>
<feature type="transmembrane region" description="Helical" evidence="6">
    <location>
        <begin position="124"/>
        <end position="145"/>
    </location>
</feature>
<dbReference type="PROSITE" id="PS50262">
    <property type="entry name" value="G_PROTEIN_RECEP_F1_2"/>
    <property type="match status" value="1"/>
</dbReference>